<dbReference type="AlphaFoldDB" id="A0AA39GII6"/>
<organism evidence="2 3">
    <name type="scientific">Sarocladium strictum</name>
    <name type="common">Black bundle disease fungus</name>
    <name type="synonym">Acremonium strictum</name>
    <dbReference type="NCBI Taxonomy" id="5046"/>
    <lineage>
        <taxon>Eukaryota</taxon>
        <taxon>Fungi</taxon>
        <taxon>Dikarya</taxon>
        <taxon>Ascomycota</taxon>
        <taxon>Pezizomycotina</taxon>
        <taxon>Sordariomycetes</taxon>
        <taxon>Hypocreomycetidae</taxon>
        <taxon>Hypocreales</taxon>
        <taxon>Sarocladiaceae</taxon>
        <taxon>Sarocladium</taxon>
    </lineage>
</organism>
<evidence type="ECO:0000313" key="2">
    <source>
        <dbReference type="EMBL" id="KAK0387283.1"/>
    </source>
</evidence>
<comment type="caution">
    <text evidence="2">The sequence shown here is derived from an EMBL/GenBank/DDBJ whole genome shotgun (WGS) entry which is preliminary data.</text>
</comment>
<dbReference type="PANTHER" id="PTHR47381">
    <property type="entry name" value="ALPHA/BETA-HYDROLASES SUPERFAMILY PROTEIN"/>
    <property type="match status" value="1"/>
</dbReference>
<dbReference type="SUPFAM" id="SSF53474">
    <property type="entry name" value="alpha/beta-Hydrolases"/>
    <property type="match status" value="1"/>
</dbReference>
<keyword evidence="3" id="KW-1185">Reference proteome</keyword>
<evidence type="ECO:0000313" key="3">
    <source>
        <dbReference type="Proteomes" id="UP001175261"/>
    </source>
</evidence>
<feature type="domain" description="AB hydrolase-1" evidence="1">
    <location>
        <begin position="78"/>
        <end position="292"/>
    </location>
</feature>
<dbReference type="InterPro" id="IPR000073">
    <property type="entry name" value="AB_hydrolase_1"/>
</dbReference>
<sequence length="311" mass="33893">MADIYTTKGLPPPPPVSKTTIPMSGLLVDVYGLEEISPSVPLTCVHLLHTRHGNRARMTDIASRVISAYNDTDSHSTRGLIAVAFDMPNHGSRMVSEKGNETWKKGNGMHAVDMMAMVAGAGRDMAGVMDLLEGYIERKVDAHVCLGWSLGGHAAWQGWMKEERLDAVVAVVGCPDFMSLMARRAKNSDLELKEGEDFIGSRYFPSSLISTCLRNDPRGLLFGQQQPSPSADAQTDFDLSRLRGKKLLLCSGADDNLVPHKVGVPFIEALRARDVEVDERVYKGVGHAFSADMVNDAVAFLVDAVTKGPRR</sequence>
<name>A0AA39GII6_SARSR</name>
<proteinExistence type="predicted"/>
<accession>A0AA39GII6</accession>
<dbReference type="PANTHER" id="PTHR47381:SF3">
    <property type="entry name" value="ALPHA_BETA-HYDROLASES SUPERFAMILY PROTEIN"/>
    <property type="match status" value="1"/>
</dbReference>
<dbReference type="EMBL" id="JAPDFR010000004">
    <property type="protein sequence ID" value="KAK0387283.1"/>
    <property type="molecule type" value="Genomic_DNA"/>
</dbReference>
<evidence type="ECO:0000259" key="1">
    <source>
        <dbReference type="Pfam" id="PF12697"/>
    </source>
</evidence>
<dbReference type="Gene3D" id="3.40.50.1820">
    <property type="entry name" value="alpha/beta hydrolase"/>
    <property type="match status" value="1"/>
</dbReference>
<dbReference type="Proteomes" id="UP001175261">
    <property type="component" value="Unassembled WGS sequence"/>
</dbReference>
<reference evidence="2" key="1">
    <citation type="submission" date="2022-10" db="EMBL/GenBank/DDBJ databases">
        <title>Determination and structural analysis of whole genome sequence of Sarocladium strictum F4-1.</title>
        <authorList>
            <person name="Hu L."/>
            <person name="Jiang Y."/>
        </authorList>
    </citation>
    <scope>NUCLEOTIDE SEQUENCE</scope>
    <source>
        <strain evidence="2">F4-1</strain>
    </source>
</reference>
<gene>
    <name evidence="2" type="ORF">NLU13_5596</name>
</gene>
<dbReference type="Pfam" id="PF12697">
    <property type="entry name" value="Abhydrolase_6"/>
    <property type="match status" value="1"/>
</dbReference>
<dbReference type="InterPro" id="IPR029058">
    <property type="entry name" value="AB_hydrolase_fold"/>
</dbReference>
<protein>
    <recommendedName>
        <fullName evidence="1">AB hydrolase-1 domain-containing protein</fullName>
    </recommendedName>
</protein>